<keyword evidence="1" id="KW-1133">Transmembrane helix</keyword>
<dbReference type="Proteomes" id="UP000271098">
    <property type="component" value="Unassembled WGS sequence"/>
</dbReference>
<proteinExistence type="predicted"/>
<reference evidence="2 3" key="2">
    <citation type="submission" date="2018-11" db="EMBL/GenBank/DDBJ databases">
        <authorList>
            <consortium name="Pathogen Informatics"/>
        </authorList>
    </citation>
    <scope>NUCLEOTIDE SEQUENCE [LARGE SCALE GENOMIC DNA]</scope>
</reference>
<protein>
    <submittedName>
        <fullName evidence="4">Reverse transcriptase domain-containing protein</fullName>
    </submittedName>
</protein>
<dbReference type="SUPFAM" id="SSF56672">
    <property type="entry name" value="DNA/RNA polymerases"/>
    <property type="match status" value="1"/>
</dbReference>
<dbReference type="EMBL" id="UYRT01005202">
    <property type="protein sequence ID" value="VDK38165.1"/>
    <property type="molecule type" value="Genomic_DNA"/>
</dbReference>
<reference evidence="4" key="1">
    <citation type="submission" date="2016-06" db="UniProtKB">
        <authorList>
            <consortium name="WormBaseParasite"/>
        </authorList>
    </citation>
    <scope>IDENTIFICATION</scope>
</reference>
<evidence type="ECO:0000256" key="1">
    <source>
        <dbReference type="SAM" id="Phobius"/>
    </source>
</evidence>
<keyword evidence="1" id="KW-0472">Membrane</keyword>
<dbReference type="OrthoDB" id="429521at2759"/>
<organism evidence="4">
    <name type="scientific">Gongylonema pulchrum</name>
    <dbReference type="NCBI Taxonomy" id="637853"/>
    <lineage>
        <taxon>Eukaryota</taxon>
        <taxon>Metazoa</taxon>
        <taxon>Ecdysozoa</taxon>
        <taxon>Nematoda</taxon>
        <taxon>Chromadorea</taxon>
        <taxon>Rhabditida</taxon>
        <taxon>Spirurina</taxon>
        <taxon>Spiruromorpha</taxon>
        <taxon>Spiruroidea</taxon>
        <taxon>Gongylonematidae</taxon>
        <taxon>Gongylonema</taxon>
    </lineage>
</organism>
<sequence>MHPEHMTQYNAIIQQQLQEEIIELVPLEPTGPYRFCRIFFGAVSSPFLLASVIRHHLSQCSSRWSSKIAANIYVDNALLLLETEEEALKAYQESKQIFLSARVNLRDYISNSIFVNEKIKHEGRYPKQNVKVLGLLWDSFSVPRRACTEELEWHIFTASSRAYCVAVYARSRTDNASPSSLIISKCCISPIQVICILLYGAIANAFFLGSKQKSMTVYHGLLKIASKR</sequence>
<dbReference type="InterPro" id="IPR043502">
    <property type="entry name" value="DNA/RNA_pol_sf"/>
</dbReference>
<dbReference type="WBParaSite" id="GPUH_0000315001-mRNA-1">
    <property type="protein sequence ID" value="GPUH_0000315001-mRNA-1"/>
    <property type="gene ID" value="GPUH_0000315001"/>
</dbReference>
<dbReference type="InterPro" id="IPR008042">
    <property type="entry name" value="Retrotrans_Pao"/>
</dbReference>
<feature type="transmembrane region" description="Helical" evidence="1">
    <location>
        <begin position="188"/>
        <end position="208"/>
    </location>
</feature>
<dbReference type="Pfam" id="PF05380">
    <property type="entry name" value="Peptidase_A17"/>
    <property type="match status" value="1"/>
</dbReference>
<evidence type="ECO:0000313" key="2">
    <source>
        <dbReference type="EMBL" id="VDK38165.1"/>
    </source>
</evidence>
<name>A0A183D354_9BILA</name>
<dbReference type="AlphaFoldDB" id="A0A183D354"/>
<keyword evidence="1" id="KW-0812">Transmembrane</keyword>
<accession>A0A183D354</accession>
<evidence type="ECO:0000313" key="4">
    <source>
        <dbReference type="WBParaSite" id="GPUH_0000315001-mRNA-1"/>
    </source>
</evidence>
<evidence type="ECO:0000313" key="3">
    <source>
        <dbReference type="Proteomes" id="UP000271098"/>
    </source>
</evidence>
<keyword evidence="3" id="KW-1185">Reference proteome</keyword>
<gene>
    <name evidence="2" type="ORF">GPUH_LOCUS3145</name>
</gene>